<accession>A0A165BAW1</accession>
<gene>
    <name evidence="1" type="ORF">LAESUDRAFT_732052</name>
</gene>
<proteinExistence type="predicted"/>
<protein>
    <submittedName>
        <fullName evidence="1">Uncharacterized protein</fullName>
    </submittedName>
</protein>
<dbReference type="RefSeq" id="XP_040758379.1">
    <property type="nucleotide sequence ID" value="XM_040910158.1"/>
</dbReference>
<keyword evidence="2" id="KW-1185">Reference proteome</keyword>
<dbReference type="GeneID" id="63827187"/>
<dbReference type="InParanoid" id="A0A165BAW1"/>
<dbReference type="Proteomes" id="UP000076871">
    <property type="component" value="Unassembled WGS sequence"/>
</dbReference>
<organism evidence="1 2">
    <name type="scientific">Laetiporus sulphureus 93-53</name>
    <dbReference type="NCBI Taxonomy" id="1314785"/>
    <lineage>
        <taxon>Eukaryota</taxon>
        <taxon>Fungi</taxon>
        <taxon>Dikarya</taxon>
        <taxon>Basidiomycota</taxon>
        <taxon>Agaricomycotina</taxon>
        <taxon>Agaricomycetes</taxon>
        <taxon>Polyporales</taxon>
        <taxon>Laetiporus</taxon>
    </lineage>
</organism>
<dbReference type="EMBL" id="KV427680">
    <property type="protein sequence ID" value="KZT00639.1"/>
    <property type="molecule type" value="Genomic_DNA"/>
</dbReference>
<evidence type="ECO:0000313" key="1">
    <source>
        <dbReference type="EMBL" id="KZT00639.1"/>
    </source>
</evidence>
<dbReference type="OrthoDB" id="3231772at2759"/>
<name>A0A165BAW1_9APHY</name>
<dbReference type="AlphaFoldDB" id="A0A165BAW1"/>
<sequence length="148" mass="16451">MAAVATSSAPYRTMYTSASTSMLNAPTYTSPSPATKAQFAFARIKGGVYLVQVPEPAQGDVSSALVASDVHIFRHEFITQFRFSHSTSLHPADLHILEPIDEQHTLYEEEKGVVFLARDLMARLQKLTLDSQRCFRRPRVAGQVSRSH</sequence>
<evidence type="ECO:0000313" key="2">
    <source>
        <dbReference type="Proteomes" id="UP000076871"/>
    </source>
</evidence>
<reference evidence="1 2" key="1">
    <citation type="journal article" date="2016" name="Mol. Biol. Evol.">
        <title>Comparative Genomics of Early-Diverging Mushroom-Forming Fungi Provides Insights into the Origins of Lignocellulose Decay Capabilities.</title>
        <authorList>
            <person name="Nagy L.G."/>
            <person name="Riley R."/>
            <person name="Tritt A."/>
            <person name="Adam C."/>
            <person name="Daum C."/>
            <person name="Floudas D."/>
            <person name="Sun H."/>
            <person name="Yadav J.S."/>
            <person name="Pangilinan J."/>
            <person name="Larsson K.H."/>
            <person name="Matsuura K."/>
            <person name="Barry K."/>
            <person name="Labutti K."/>
            <person name="Kuo R."/>
            <person name="Ohm R.A."/>
            <person name="Bhattacharya S.S."/>
            <person name="Shirouzu T."/>
            <person name="Yoshinaga Y."/>
            <person name="Martin F.M."/>
            <person name="Grigoriev I.V."/>
            <person name="Hibbett D.S."/>
        </authorList>
    </citation>
    <scope>NUCLEOTIDE SEQUENCE [LARGE SCALE GENOMIC DNA]</scope>
    <source>
        <strain evidence="1 2">93-53</strain>
    </source>
</reference>